<evidence type="ECO:0000259" key="1">
    <source>
        <dbReference type="Pfam" id="PF12697"/>
    </source>
</evidence>
<feature type="domain" description="AB hydrolase-1" evidence="1">
    <location>
        <begin position="47"/>
        <end position="232"/>
    </location>
</feature>
<evidence type="ECO:0000313" key="3">
    <source>
        <dbReference type="Proteomes" id="UP000824037"/>
    </source>
</evidence>
<dbReference type="EMBL" id="DXBY01000105">
    <property type="protein sequence ID" value="HIZ35359.1"/>
    <property type="molecule type" value="Genomic_DNA"/>
</dbReference>
<dbReference type="Gene3D" id="3.40.50.1820">
    <property type="entry name" value="alpha/beta hydrolase"/>
    <property type="match status" value="1"/>
</dbReference>
<evidence type="ECO:0000313" key="2">
    <source>
        <dbReference type="EMBL" id="HIZ35359.1"/>
    </source>
</evidence>
<reference evidence="2" key="1">
    <citation type="journal article" date="2021" name="PeerJ">
        <title>Extensive microbial diversity within the chicken gut microbiome revealed by metagenomics and culture.</title>
        <authorList>
            <person name="Gilroy R."/>
            <person name="Ravi A."/>
            <person name="Getino M."/>
            <person name="Pursley I."/>
            <person name="Horton D.L."/>
            <person name="Alikhan N.F."/>
            <person name="Baker D."/>
            <person name="Gharbi K."/>
            <person name="Hall N."/>
            <person name="Watson M."/>
            <person name="Adriaenssens E.M."/>
            <person name="Foster-Nyarko E."/>
            <person name="Jarju S."/>
            <person name="Secka A."/>
            <person name="Antonio M."/>
            <person name="Oren A."/>
            <person name="Chaudhuri R.R."/>
            <person name="La Ragione R."/>
            <person name="Hildebrand F."/>
            <person name="Pallen M.J."/>
        </authorList>
    </citation>
    <scope>NUCLEOTIDE SEQUENCE</scope>
    <source>
        <strain evidence="2">ChiGjej4B4-7305</strain>
    </source>
</reference>
<reference evidence="2" key="2">
    <citation type="submission" date="2021-04" db="EMBL/GenBank/DDBJ databases">
        <authorList>
            <person name="Gilroy R."/>
        </authorList>
    </citation>
    <scope>NUCLEOTIDE SEQUENCE</scope>
    <source>
        <strain evidence="2">ChiGjej4B4-7305</strain>
    </source>
</reference>
<proteinExistence type="predicted"/>
<dbReference type="InterPro" id="IPR000073">
    <property type="entry name" value="AB_hydrolase_1"/>
</dbReference>
<comment type="caution">
    <text evidence="2">The sequence shown here is derived from an EMBL/GenBank/DDBJ whole genome shotgun (WGS) entry which is preliminary data.</text>
</comment>
<sequence>MTTTSSAVIGTAISTDGTSIAWQRQGTGPGLVLVDAVLFDRSTSPSAELIDPLAETFTVISYDRRGKGASGDTQPWAPAREAEDLAAVTAAAGITPVNAYGLSSGGTLALYTAAIGVPLDRLVVLEPPLGPLPGVGDLEERLTALVAAGQGAEAIRTFHEFQGMPTEVIDQLAPMREALAPAAGTLRYDTTLSDTVTDELLASVGAPTLALSSQASPSLLTNFAERVGAGVTQGQHRSLPGDWHGVEPAVLIDQIRQFCLA</sequence>
<dbReference type="AlphaFoldDB" id="A0A9D2ED22"/>
<gene>
    <name evidence="2" type="ORF">H9815_06240</name>
</gene>
<dbReference type="Proteomes" id="UP000824037">
    <property type="component" value="Unassembled WGS sequence"/>
</dbReference>
<accession>A0A9D2ED22</accession>
<dbReference type="SUPFAM" id="SSF53474">
    <property type="entry name" value="alpha/beta-Hydrolases"/>
    <property type="match status" value="1"/>
</dbReference>
<dbReference type="Pfam" id="PF12697">
    <property type="entry name" value="Abhydrolase_6"/>
    <property type="match status" value="1"/>
</dbReference>
<dbReference type="GO" id="GO:0016787">
    <property type="term" value="F:hydrolase activity"/>
    <property type="evidence" value="ECO:0007669"/>
    <property type="project" value="UniProtKB-KW"/>
</dbReference>
<organism evidence="2 3">
    <name type="scientific">Candidatus Ruania gallistercoris</name>
    <dbReference type="NCBI Taxonomy" id="2838746"/>
    <lineage>
        <taxon>Bacteria</taxon>
        <taxon>Bacillati</taxon>
        <taxon>Actinomycetota</taxon>
        <taxon>Actinomycetes</taxon>
        <taxon>Micrococcales</taxon>
        <taxon>Ruaniaceae</taxon>
        <taxon>Ruania</taxon>
    </lineage>
</organism>
<name>A0A9D2ED22_9MICO</name>
<keyword evidence="2" id="KW-0378">Hydrolase</keyword>
<protein>
    <submittedName>
        <fullName evidence="2">Alpha/beta hydrolase</fullName>
    </submittedName>
</protein>
<dbReference type="InterPro" id="IPR029058">
    <property type="entry name" value="AB_hydrolase_fold"/>
</dbReference>